<gene>
    <name evidence="2" type="ORF">GUITHDRAFT_122671</name>
</gene>
<evidence type="ECO:0000313" key="3">
    <source>
        <dbReference type="EnsemblProtists" id="EKX31121"/>
    </source>
</evidence>
<reference evidence="3" key="3">
    <citation type="submission" date="2016-03" db="UniProtKB">
        <authorList>
            <consortium name="EnsemblProtists"/>
        </authorList>
    </citation>
    <scope>IDENTIFICATION</scope>
</reference>
<dbReference type="InterPro" id="IPR050302">
    <property type="entry name" value="Rab_GAP_TBC_domain"/>
</dbReference>
<dbReference type="Gene3D" id="1.10.8.270">
    <property type="entry name" value="putative rabgap domain of human tbc1 domain family member 14 like domains"/>
    <property type="match status" value="1"/>
</dbReference>
<dbReference type="PANTHER" id="PTHR47219">
    <property type="entry name" value="RAB GTPASE-ACTIVATING PROTEIN 1-LIKE"/>
    <property type="match status" value="1"/>
</dbReference>
<dbReference type="SUPFAM" id="SSF47923">
    <property type="entry name" value="Ypt/Rab-GAP domain of gyp1p"/>
    <property type="match status" value="1"/>
</dbReference>
<dbReference type="GeneID" id="17287844"/>
<dbReference type="EMBL" id="JH993354">
    <property type="protein sequence ID" value="EKX31121.1"/>
    <property type="molecule type" value="Genomic_DNA"/>
</dbReference>
<evidence type="ECO:0000259" key="1">
    <source>
        <dbReference type="PROSITE" id="PS50086"/>
    </source>
</evidence>
<organism evidence="2">
    <name type="scientific">Guillardia theta (strain CCMP2712)</name>
    <name type="common">Cryptophyte</name>
    <dbReference type="NCBI Taxonomy" id="905079"/>
    <lineage>
        <taxon>Eukaryota</taxon>
        <taxon>Cryptophyceae</taxon>
        <taxon>Pyrenomonadales</taxon>
        <taxon>Geminigeraceae</taxon>
        <taxon>Guillardia</taxon>
    </lineage>
</organism>
<protein>
    <recommendedName>
        <fullName evidence="1">Rab-GAP TBC domain-containing protein</fullName>
    </recommendedName>
</protein>
<dbReference type="GO" id="GO:0005096">
    <property type="term" value="F:GTPase activator activity"/>
    <property type="evidence" value="ECO:0007669"/>
    <property type="project" value="TreeGrafter"/>
</dbReference>
<dbReference type="Gene3D" id="1.10.10.750">
    <property type="entry name" value="Ypt/Rab-GAP domain of gyp1p, domain 1"/>
    <property type="match status" value="1"/>
</dbReference>
<dbReference type="InterPro" id="IPR000195">
    <property type="entry name" value="Rab-GAP-TBC_dom"/>
</dbReference>
<name>L1I4F3_GUITC</name>
<sequence>MLPGQGWHADLQTVFQSLWPWGGLNGQHPNEQLEEEEEEDLGVWEDDLLPCVSPEVLVLEKRDRPLLLLYADENEQDNKVLREIARCYHDRIDVFTLPSDRKEVLQHVEPFLVGQPSAQARAMFITQHGGLWHAFSYDGSLIFEPLALFVAANLHSQTCPAAYLRPGGFVRHLVEGSQGEILGEGPSQEGPCLLLVTTSLEPPDWFSNVSRIFHPRCKFGLVCEAVLRRCMHVSDKAIDPRSPSNPSNQSYILLFLLPSLEWQKKVGIPGAISSALSSDPKAVQFRGSSDVQAVCGFLSTMMMECRKRRKEKMKARSCADDDSWVGMVYKYGSDYLRKQLREACVSKPEVLNGDNKDAMLISDSGNTRLYIDLSHSAMEHVLREHLACGSRPSEGLALQDIWRKGLPEEIRGRLWAQAVGNAAMLNQEHYHEHIVVARDLVGKGAFMDRASRGKEEGELEDHLRQITLDLERTFPGMYFFSKNGPFHQDLREVLFAFSATRPDLGYVQGMSHVAALLLLYMPACSAYIALVNELDKFHFKDFFLIDVKRIDRYCAAFHVVLLEHSSKLACKLRQIGVDARYRDEAAD</sequence>
<dbReference type="eggNOG" id="KOG2223">
    <property type="taxonomic scope" value="Eukaryota"/>
</dbReference>
<keyword evidence="4" id="KW-1185">Reference proteome</keyword>
<dbReference type="PROSITE" id="PS50086">
    <property type="entry name" value="TBC_RABGAP"/>
    <property type="match status" value="1"/>
</dbReference>
<dbReference type="OrthoDB" id="294251at2759"/>
<dbReference type="RefSeq" id="XP_005818101.1">
    <property type="nucleotide sequence ID" value="XM_005818044.1"/>
</dbReference>
<dbReference type="KEGG" id="gtt:GUITHDRAFT_122671"/>
<dbReference type="PANTHER" id="PTHR47219:SF9">
    <property type="entry name" value="GTPASE ACTIVATING PROTEIN AND CENTROSOME-ASSOCIATED, ISOFORM B"/>
    <property type="match status" value="1"/>
</dbReference>
<evidence type="ECO:0000313" key="4">
    <source>
        <dbReference type="Proteomes" id="UP000011087"/>
    </source>
</evidence>
<reference evidence="2 4" key="1">
    <citation type="journal article" date="2012" name="Nature">
        <title>Algal genomes reveal evolutionary mosaicism and the fate of nucleomorphs.</title>
        <authorList>
            <consortium name="DOE Joint Genome Institute"/>
            <person name="Curtis B.A."/>
            <person name="Tanifuji G."/>
            <person name="Burki F."/>
            <person name="Gruber A."/>
            <person name="Irimia M."/>
            <person name="Maruyama S."/>
            <person name="Arias M.C."/>
            <person name="Ball S.G."/>
            <person name="Gile G.H."/>
            <person name="Hirakawa Y."/>
            <person name="Hopkins J.F."/>
            <person name="Kuo A."/>
            <person name="Rensing S.A."/>
            <person name="Schmutz J."/>
            <person name="Symeonidi A."/>
            <person name="Elias M."/>
            <person name="Eveleigh R.J."/>
            <person name="Herman E.K."/>
            <person name="Klute M.J."/>
            <person name="Nakayama T."/>
            <person name="Obornik M."/>
            <person name="Reyes-Prieto A."/>
            <person name="Armbrust E.V."/>
            <person name="Aves S.J."/>
            <person name="Beiko R.G."/>
            <person name="Coutinho P."/>
            <person name="Dacks J.B."/>
            <person name="Durnford D.G."/>
            <person name="Fast N.M."/>
            <person name="Green B.R."/>
            <person name="Grisdale C.J."/>
            <person name="Hempel F."/>
            <person name="Henrissat B."/>
            <person name="Hoppner M.P."/>
            <person name="Ishida K."/>
            <person name="Kim E."/>
            <person name="Koreny L."/>
            <person name="Kroth P.G."/>
            <person name="Liu Y."/>
            <person name="Malik S.B."/>
            <person name="Maier U.G."/>
            <person name="McRose D."/>
            <person name="Mock T."/>
            <person name="Neilson J.A."/>
            <person name="Onodera N.T."/>
            <person name="Poole A.M."/>
            <person name="Pritham E.J."/>
            <person name="Richards T.A."/>
            <person name="Rocap G."/>
            <person name="Roy S.W."/>
            <person name="Sarai C."/>
            <person name="Schaack S."/>
            <person name="Shirato S."/>
            <person name="Slamovits C.H."/>
            <person name="Spencer D.F."/>
            <person name="Suzuki S."/>
            <person name="Worden A.Z."/>
            <person name="Zauner S."/>
            <person name="Barry K."/>
            <person name="Bell C."/>
            <person name="Bharti A.K."/>
            <person name="Crow J.A."/>
            <person name="Grimwood J."/>
            <person name="Kramer R."/>
            <person name="Lindquist E."/>
            <person name="Lucas S."/>
            <person name="Salamov A."/>
            <person name="McFadden G.I."/>
            <person name="Lane C.E."/>
            <person name="Keeling P.J."/>
            <person name="Gray M.W."/>
            <person name="Grigoriev I.V."/>
            <person name="Archibald J.M."/>
        </authorList>
    </citation>
    <scope>NUCLEOTIDE SEQUENCE</scope>
    <source>
        <strain evidence="2 4">CCMP2712</strain>
    </source>
</reference>
<feature type="domain" description="Rab-GAP TBC" evidence="1">
    <location>
        <begin position="405"/>
        <end position="587"/>
    </location>
</feature>
<dbReference type="STRING" id="905079.L1I4F3"/>
<dbReference type="AlphaFoldDB" id="L1I4F3"/>
<dbReference type="GO" id="GO:0031267">
    <property type="term" value="F:small GTPase binding"/>
    <property type="evidence" value="ECO:0007669"/>
    <property type="project" value="TreeGrafter"/>
</dbReference>
<dbReference type="Pfam" id="PF00566">
    <property type="entry name" value="RabGAP-TBC"/>
    <property type="match status" value="1"/>
</dbReference>
<proteinExistence type="predicted"/>
<dbReference type="InterPro" id="IPR035969">
    <property type="entry name" value="Rab-GAP_TBC_sf"/>
</dbReference>
<dbReference type="PaxDb" id="55529-EKX31121"/>
<accession>L1I4F3</accession>
<evidence type="ECO:0000313" key="2">
    <source>
        <dbReference type="EMBL" id="EKX31121.1"/>
    </source>
</evidence>
<reference evidence="4" key="2">
    <citation type="submission" date="2012-11" db="EMBL/GenBank/DDBJ databases">
        <authorList>
            <person name="Kuo A."/>
            <person name="Curtis B.A."/>
            <person name="Tanifuji G."/>
            <person name="Burki F."/>
            <person name="Gruber A."/>
            <person name="Irimia M."/>
            <person name="Maruyama S."/>
            <person name="Arias M.C."/>
            <person name="Ball S.G."/>
            <person name="Gile G.H."/>
            <person name="Hirakawa Y."/>
            <person name="Hopkins J.F."/>
            <person name="Rensing S.A."/>
            <person name="Schmutz J."/>
            <person name="Symeonidi A."/>
            <person name="Elias M."/>
            <person name="Eveleigh R.J."/>
            <person name="Herman E.K."/>
            <person name="Klute M.J."/>
            <person name="Nakayama T."/>
            <person name="Obornik M."/>
            <person name="Reyes-Prieto A."/>
            <person name="Armbrust E.V."/>
            <person name="Aves S.J."/>
            <person name="Beiko R.G."/>
            <person name="Coutinho P."/>
            <person name="Dacks J.B."/>
            <person name="Durnford D.G."/>
            <person name="Fast N.M."/>
            <person name="Green B.R."/>
            <person name="Grisdale C."/>
            <person name="Hempe F."/>
            <person name="Henrissat B."/>
            <person name="Hoppner M.P."/>
            <person name="Ishida K.-I."/>
            <person name="Kim E."/>
            <person name="Koreny L."/>
            <person name="Kroth P.G."/>
            <person name="Liu Y."/>
            <person name="Malik S.-B."/>
            <person name="Maier U.G."/>
            <person name="McRose D."/>
            <person name="Mock T."/>
            <person name="Neilson J.A."/>
            <person name="Onodera N.T."/>
            <person name="Poole A.M."/>
            <person name="Pritham E.J."/>
            <person name="Richards T.A."/>
            <person name="Rocap G."/>
            <person name="Roy S.W."/>
            <person name="Sarai C."/>
            <person name="Schaack S."/>
            <person name="Shirato S."/>
            <person name="Slamovits C.H."/>
            <person name="Spencer D.F."/>
            <person name="Suzuki S."/>
            <person name="Worden A.Z."/>
            <person name="Zauner S."/>
            <person name="Barry K."/>
            <person name="Bell C."/>
            <person name="Bharti A.K."/>
            <person name="Crow J.A."/>
            <person name="Grimwood J."/>
            <person name="Kramer R."/>
            <person name="Lindquist E."/>
            <person name="Lucas S."/>
            <person name="Salamov A."/>
            <person name="McFadden G.I."/>
            <person name="Lane C.E."/>
            <person name="Keeling P.J."/>
            <person name="Gray M.W."/>
            <person name="Grigoriev I.V."/>
            <person name="Archibald J.M."/>
        </authorList>
    </citation>
    <scope>NUCLEOTIDE SEQUENCE</scope>
    <source>
        <strain evidence="4">CCMP2712</strain>
    </source>
</reference>
<dbReference type="SMART" id="SM00164">
    <property type="entry name" value="TBC"/>
    <property type="match status" value="1"/>
</dbReference>
<dbReference type="Proteomes" id="UP000011087">
    <property type="component" value="Unassembled WGS sequence"/>
</dbReference>
<dbReference type="HOGENOM" id="CLU_465003_0_0_1"/>
<dbReference type="EnsemblProtists" id="EKX31121">
    <property type="protein sequence ID" value="EKX31121"/>
    <property type="gene ID" value="GUITHDRAFT_122671"/>
</dbReference>